<evidence type="ECO:0000256" key="12">
    <source>
        <dbReference type="SAM" id="MobiDB-lite"/>
    </source>
</evidence>
<feature type="region of interest" description="Disordered" evidence="12">
    <location>
        <begin position="338"/>
        <end position="364"/>
    </location>
</feature>
<dbReference type="GeneID" id="10027903"/>
<dbReference type="AlphaFoldDB" id="E4UV92"/>
<accession>E4UV92</accession>
<dbReference type="SUPFAM" id="SSF103473">
    <property type="entry name" value="MFS general substrate transporter"/>
    <property type="match status" value="1"/>
</dbReference>
<evidence type="ECO:0000256" key="1">
    <source>
        <dbReference type="ARBA" id="ARBA00003019"/>
    </source>
</evidence>
<keyword evidence="4" id="KW-0813">Transport</keyword>
<dbReference type="InParanoid" id="E4UV92"/>
<evidence type="ECO:0000256" key="9">
    <source>
        <dbReference type="ARBA" id="ARBA00023136"/>
    </source>
</evidence>
<feature type="transmembrane region" description="Helical" evidence="13">
    <location>
        <begin position="381"/>
        <end position="399"/>
    </location>
</feature>
<feature type="transmembrane region" description="Helical" evidence="13">
    <location>
        <begin position="405"/>
        <end position="425"/>
    </location>
</feature>
<dbReference type="PANTHER" id="PTHR23516">
    <property type="entry name" value="SAM (S-ADENOSYL METHIONINE) TRANSPORTER"/>
    <property type="match status" value="1"/>
</dbReference>
<evidence type="ECO:0000256" key="2">
    <source>
        <dbReference type="ARBA" id="ARBA00004651"/>
    </source>
</evidence>
<dbReference type="STRING" id="535722.E4UV92"/>
<dbReference type="OMA" id="CCGWVVL"/>
<evidence type="ECO:0000313" key="14">
    <source>
        <dbReference type="EMBL" id="EFR02219.1"/>
    </source>
</evidence>
<dbReference type="PROSITE" id="PS00216">
    <property type="entry name" value="SUGAR_TRANSPORT_1"/>
    <property type="match status" value="1"/>
</dbReference>
<reference evidence="15" key="1">
    <citation type="journal article" date="2012" name="MBio">
        <title>Comparative genome analysis of Trichophyton rubrum and related dermatophytes reveals candidate genes involved in infection.</title>
        <authorList>
            <person name="Martinez D.A."/>
            <person name="Oliver B.G."/>
            <person name="Graeser Y."/>
            <person name="Goldberg J.M."/>
            <person name="Li W."/>
            <person name="Martinez-Rossi N.M."/>
            <person name="Monod M."/>
            <person name="Shelest E."/>
            <person name="Barton R.C."/>
            <person name="Birch E."/>
            <person name="Brakhage A.A."/>
            <person name="Chen Z."/>
            <person name="Gurr S.J."/>
            <person name="Heiman D."/>
            <person name="Heitman J."/>
            <person name="Kosti I."/>
            <person name="Rossi A."/>
            <person name="Saif S."/>
            <person name="Samalova M."/>
            <person name="Saunders C.W."/>
            <person name="Shea T."/>
            <person name="Summerbell R.C."/>
            <person name="Xu J."/>
            <person name="Young S."/>
            <person name="Zeng Q."/>
            <person name="Birren B.W."/>
            <person name="Cuomo C.A."/>
            <person name="White T.C."/>
        </authorList>
    </citation>
    <scope>NUCLEOTIDE SEQUENCE [LARGE SCALE GENOMIC DNA]</scope>
    <source>
        <strain evidence="15">ATCC MYA-4604 / CBS 118893</strain>
    </source>
</reference>
<feature type="transmembrane region" description="Helical" evidence="13">
    <location>
        <begin position="437"/>
        <end position="457"/>
    </location>
</feature>
<keyword evidence="7 13" id="KW-1133">Transmembrane helix</keyword>
<evidence type="ECO:0000256" key="13">
    <source>
        <dbReference type="SAM" id="Phobius"/>
    </source>
</evidence>
<dbReference type="OrthoDB" id="263957at2759"/>
<dbReference type="InterPro" id="IPR008509">
    <property type="entry name" value="MOT2/MFSD5"/>
</dbReference>
<feature type="transmembrane region" description="Helical" evidence="13">
    <location>
        <begin position="275"/>
        <end position="295"/>
    </location>
</feature>
<comment type="function">
    <text evidence="1">Mediates high-affinity intracellular uptake of the rare oligo-element molybdenum.</text>
</comment>
<evidence type="ECO:0000256" key="8">
    <source>
        <dbReference type="ARBA" id="ARBA00023065"/>
    </source>
</evidence>
<feature type="transmembrane region" description="Helical" evidence="13">
    <location>
        <begin position="58"/>
        <end position="75"/>
    </location>
</feature>
<comment type="subcellular location">
    <subcellularLocation>
        <location evidence="2">Cell membrane</location>
        <topology evidence="2">Multi-pass membrane protein</topology>
    </subcellularLocation>
</comment>
<dbReference type="Proteomes" id="UP000002669">
    <property type="component" value="Unassembled WGS sequence"/>
</dbReference>
<keyword evidence="8" id="KW-0406">Ion transport</keyword>
<evidence type="ECO:0000256" key="11">
    <source>
        <dbReference type="ARBA" id="ARBA00032555"/>
    </source>
</evidence>
<dbReference type="PANTHER" id="PTHR23516:SF1">
    <property type="entry name" value="MOLYBDATE-ANION TRANSPORTER"/>
    <property type="match status" value="1"/>
</dbReference>
<dbReference type="Pfam" id="PF05631">
    <property type="entry name" value="MFS_5"/>
    <property type="match status" value="1"/>
</dbReference>
<keyword evidence="5" id="KW-1003">Cell membrane</keyword>
<feature type="compositionally biased region" description="Low complexity" evidence="12">
    <location>
        <begin position="351"/>
        <end position="364"/>
    </location>
</feature>
<evidence type="ECO:0000313" key="15">
    <source>
        <dbReference type="Proteomes" id="UP000002669"/>
    </source>
</evidence>
<evidence type="ECO:0000256" key="10">
    <source>
        <dbReference type="ARBA" id="ARBA00030646"/>
    </source>
</evidence>
<keyword evidence="15" id="KW-1185">Reference proteome</keyword>
<dbReference type="HOGENOM" id="CLU_034007_2_0_1"/>
<protein>
    <recommendedName>
        <fullName evidence="3">Molybdate-anion transporter</fullName>
    </recommendedName>
    <alternativeName>
        <fullName evidence="10">Major facilitator superfamily domain-containing protein 5</fullName>
    </alternativeName>
    <alternativeName>
        <fullName evidence="11">Molybdate transporter 2 homolog</fullName>
    </alternativeName>
</protein>
<keyword evidence="9 13" id="KW-0472">Membrane</keyword>
<dbReference type="VEuPathDB" id="FungiDB:MGYG_05222"/>
<evidence type="ECO:0000256" key="7">
    <source>
        <dbReference type="ARBA" id="ARBA00022989"/>
    </source>
</evidence>
<feature type="transmembrane region" description="Helical" evidence="13">
    <location>
        <begin position="126"/>
        <end position="149"/>
    </location>
</feature>
<sequence length="467" mass="50250">MCITDIYTGTLSTLILANVALASYRLNNNEGRASLQGLAGSVAGLFRDQTSGPQDNKGLVLTFLPVYVLVVASDWMQGPYFFPLYKETLQLHDHVIATLFATGFVSGAFSASFVGKLADVYGRRKACLAFCLIYSLSCIMTTSSSNVFILFLGRVLGGIGTTLLFTVFEAWLVAEYHHRKAANDPAELNQILGTMTVLSGMVAVLSGLVSNYLVSITGSRRAPFLASPVCLLLAFFLILGTWNENYLGNSDGSVSEATEGQQSARISTIIRDTRIMTLGFTTMITEGSMYLFVAFWSPAIIAASKDDGMSNSPPFGVIFASFMTAMMLGSQVASQLMVSPPSREDSPPAPSSSSSSSPSPEPRGYPSYDVNSISVSRSSRLLTILLFLGSMSLICAVVFPTTLLTLFAFCVYEFSIGLYYPNMGVLKSVMIQDKDRAGIYALFRLPLNCFVVAGLAFTTEGETCVPG</sequence>
<dbReference type="EMBL" id="DS989825">
    <property type="protein sequence ID" value="EFR02219.1"/>
    <property type="molecule type" value="Genomic_DNA"/>
</dbReference>
<evidence type="ECO:0000256" key="4">
    <source>
        <dbReference type="ARBA" id="ARBA00022448"/>
    </source>
</evidence>
<keyword evidence="6 13" id="KW-0812">Transmembrane</keyword>
<evidence type="ECO:0000256" key="3">
    <source>
        <dbReference type="ARBA" id="ARBA00021242"/>
    </source>
</evidence>
<dbReference type="GO" id="GO:0015098">
    <property type="term" value="F:molybdate ion transmembrane transporter activity"/>
    <property type="evidence" value="ECO:0007669"/>
    <property type="project" value="InterPro"/>
</dbReference>
<feature type="transmembrane region" description="Helical" evidence="13">
    <location>
        <begin position="95"/>
        <end position="114"/>
    </location>
</feature>
<dbReference type="Gene3D" id="1.20.1250.20">
    <property type="entry name" value="MFS general substrate transporter like domains"/>
    <property type="match status" value="1"/>
</dbReference>
<name>E4UV92_ARTGP</name>
<dbReference type="RefSeq" id="XP_003172630.1">
    <property type="nucleotide sequence ID" value="XM_003172582.1"/>
</dbReference>
<dbReference type="InterPro" id="IPR036259">
    <property type="entry name" value="MFS_trans_sf"/>
</dbReference>
<organism evidence="15">
    <name type="scientific">Arthroderma gypseum (strain ATCC MYA-4604 / CBS 118893)</name>
    <name type="common">Microsporum gypseum</name>
    <dbReference type="NCBI Taxonomy" id="535722"/>
    <lineage>
        <taxon>Eukaryota</taxon>
        <taxon>Fungi</taxon>
        <taxon>Dikarya</taxon>
        <taxon>Ascomycota</taxon>
        <taxon>Pezizomycotina</taxon>
        <taxon>Eurotiomycetes</taxon>
        <taxon>Eurotiomycetidae</taxon>
        <taxon>Onygenales</taxon>
        <taxon>Arthrodermataceae</taxon>
        <taxon>Nannizzia</taxon>
    </lineage>
</organism>
<dbReference type="InterPro" id="IPR005829">
    <property type="entry name" value="Sugar_transporter_CS"/>
</dbReference>
<gene>
    <name evidence="14" type="ORF">MGYG_05222</name>
</gene>
<evidence type="ECO:0000256" key="5">
    <source>
        <dbReference type="ARBA" id="ARBA00022475"/>
    </source>
</evidence>
<feature type="transmembrane region" description="Helical" evidence="13">
    <location>
        <begin position="155"/>
        <end position="174"/>
    </location>
</feature>
<dbReference type="GO" id="GO:0006811">
    <property type="term" value="P:monoatomic ion transport"/>
    <property type="evidence" value="ECO:0007669"/>
    <property type="project" value="UniProtKB-KW"/>
</dbReference>
<feature type="transmembrane region" description="Helical" evidence="13">
    <location>
        <begin position="222"/>
        <end position="242"/>
    </location>
</feature>
<feature type="transmembrane region" description="Helical" evidence="13">
    <location>
        <begin position="195"/>
        <end position="216"/>
    </location>
</feature>
<dbReference type="eggNOG" id="KOG4332">
    <property type="taxonomic scope" value="Eukaryota"/>
</dbReference>
<dbReference type="GO" id="GO:0005886">
    <property type="term" value="C:plasma membrane"/>
    <property type="evidence" value="ECO:0007669"/>
    <property type="project" value="UniProtKB-SubCell"/>
</dbReference>
<feature type="transmembrane region" description="Helical" evidence="13">
    <location>
        <begin position="315"/>
        <end position="333"/>
    </location>
</feature>
<evidence type="ECO:0000256" key="6">
    <source>
        <dbReference type="ARBA" id="ARBA00022692"/>
    </source>
</evidence>
<proteinExistence type="predicted"/>